<feature type="transmembrane region" description="Helical" evidence="6">
    <location>
        <begin position="95"/>
        <end position="119"/>
    </location>
</feature>
<dbReference type="Proteomes" id="UP000178092">
    <property type="component" value="Unassembled WGS sequence"/>
</dbReference>
<dbReference type="InterPro" id="IPR038730">
    <property type="entry name" value="HyfE-like"/>
</dbReference>
<dbReference type="PANTHER" id="PTHR38601:SF1">
    <property type="entry name" value="HYDROGENASE-4 COMPONENT E"/>
    <property type="match status" value="1"/>
</dbReference>
<dbReference type="PANTHER" id="PTHR38601">
    <property type="entry name" value="HYDROGENASE-4 COMPONENT E"/>
    <property type="match status" value="1"/>
</dbReference>
<dbReference type="InterPro" id="IPR039428">
    <property type="entry name" value="NUOK/Mnh_C1-like"/>
</dbReference>
<dbReference type="AlphaFoldDB" id="A0A1G2R1V1"/>
<keyword evidence="2" id="KW-1003">Cell membrane</keyword>
<dbReference type="GO" id="GO:0005886">
    <property type="term" value="C:plasma membrane"/>
    <property type="evidence" value="ECO:0007669"/>
    <property type="project" value="UniProtKB-SubCell"/>
</dbReference>
<evidence type="ECO:0000256" key="4">
    <source>
        <dbReference type="ARBA" id="ARBA00022989"/>
    </source>
</evidence>
<evidence type="ECO:0000256" key="2">
    <source>
        <dbReference type="ARBA" id="ARBA00022475"/>
    </source>
</evidence>
<comment type="caution">
    <text evidence="7">The sequence shown here is derived from an EMBL/GenBank/DDBJ whole genome shotgun (WGS) entry which is preliminary data.</text>
</comment>
<proteinExistence type="predicted"/>
<sequence>MNNIFQLFIPAIFIASLLMHVAKRNSGLIGLYAFQSLAVVAMLLFSFMENKSILSFIVVVFALGVKVIGVPLLFGNLVRKNHIAFSASTYLNTPLTFILIAGLVAMAHSLMFGSLIALSEEYRELLAICLAVILLSCFLIANRRGVLSQIIGILSLENGIVAFAILAGLEELPVLQLGILFELFVWVAVVTVFAWMMYRKFETLETTALKHLQEE</sequence>
<feature type="transmembrane region" description="Helical" evidence="6">
    <location>
        <begin position="53"/>
        <end position="74"/>
    </location>
</feature>
<evidence type="ECO:0000256" key="3">
    <source>
        <dbReference type="ARBA" id="ARBA00022692"/>
    </source>
</evidence>
<gene>
    <name evidence="7" type="ORF">A3C04_03455</name>
</gene>
<feature type="transmembrane region" description="Helical" evidence="6">
    <location>
        <begin position="29"/>
        <end position="47"/>
    </location>
</feature>
<evidence type="ECO:0008006" key="9">
    <source>
        <dbReference type="Google" id="ProtNLM"/>
    </source>
</evidence>
<keyword evidence="4 6" id="KW-1133">Transmembrane helix</keyword>
<dbReference type="EMBL" id="MHTV01000021">
    <property type="protein sequence ID" value="OHA66855.1"/>
    <property type="molecule type" value="Genomic_DNA"/>
</dbReference>
<keyword evidence="3 6" id="KW-0812">Transmembrane</keyword>
<reference evidence="7 8" key="1">
    <citation type="journal article" date="2016" name="Nat. Commun.">
        <title>Thousands of microbial genomes shed light on interconnected biogeochemical processes in an aquifer system.</title>
        <authorList>
            <person name="Anantharaman K."/>
            <person name="Brown C.T."/>
            <person name="Hug L.A."/>
            <person name="Sharon I."/>
            <person name="Castelle C.J."/>
            <person name="Probst A.J."/>
            <person name="Thomas B.C."/>
            <person name="Singh A."/>
            <person name="Wilkins M.J."/>
            <person name="Karaoz U."/>
            <person name="Brodie E.L."/>
            <person name="Williams K.H."/>
            <person name="Hubbard S.S."/>
            <person name="Banfield J.F."/>
        </authorList>
    </citation>
    <scope>NUCLEOTIDE SEQUENCE [LARGE SCALE GENOMIC DNA]</scope>
</reference>
<feature type="transmembrane region" description="Helical" evidence="6">
    <location>
        <begin position="150"/>
        <end position="169"/>
    </location>
</feature>
<evidence type="ECO:0000313" key="8">
    <source>
        <dbReference type="Proteomes" id="UP000178092"/>
    </source>
</evidence>
<feature type="transmembrane region" description="Helical" evidence="6">
    <location>
        <begin position="175"/>
        <end position="198"/>
    </location>
</feature>
<feature type="transmembrane region" description="Helical" evidence="6">
    <location>
        <begin position="6"/>
        <end position="22"/>
    </location>
</feature>
<evidence type="ECO:0000256" key="5">
    <source>
        <dbReference type="ARBA" id="ARBA00023136"/>
    </source>
</evidence>
<feature type="transmembrane region" description="Helical" evidence="6">
    <location>
        <begin position="125"/>
        <end position="141"/>
    </location>
</feature>
<accession>A0A1G2R1V1</accession>
<organism evidence="7 8">
    <name type="scientific">Candidatus Wildermuthbacteria bacterium RIFCSPHIGHO2_02_FULL_45_25</name>
    <dbReference type="NCBI Taxonomy" id="1802450"/>
    <lineage>
        <taxon>Bacteria</taxon>
        <taxon>Candidatus Wildermuthiibacteriota</taxon>
    </lineage>
</organism>
<protein>
    <recommendedName>
        <fullName evidence="9">Hydrogenase</fullName>
    </recommendedName>
</protein>
<keyword evidence="5 6" id="KW-0472">Membrane</keyword>
<evidence type="ECO:0000256" key="1">
    <source>
        <dbReference type="ARBA" id="ARBA00004651"/>
    </source>
</evidence>
<evidence type="ECO:0000256" key="6">
    <source>
        <dbReference type="SAM" id="Phobius"/>
    </source>
</evidence>
<name>A0A1G2R1V1_9BACT</name>
<evidence type="ECO:0000313" key="7">
    <source>
        <dbReference type="EMBL" id="OHA66855.1"/>
    </source>
</evidence>
<dbReference type="Pfam" id="PF00420">
    <property type="entry name" value="Oxidored_q2"/>
    <property type="match status" value="1"/>
</dbReference>
<comment type="subcellular location">
    <subcellularLocation>
        <location evidence="1">Cell membrane</location>
        <topology evidence="1">Multi-pass membrane protein</topology>
    </subcellularLocation>
</comment>